<evidence type="ECO:0000256" key="4">
    <source>
        <dbReference type="ARBA" id="ARBA00022898"/>
    </source>
</evidence>
<keyword evidence="4" id="KW-0663">Pyridoxal phosphate</keyword>
<dbReference type="Gene3D" id="3.40.640.10">
    <property type="entry name" value="Type I PLP-dependent aspartate aminotransferase-like (Major domain)"/>
    <property type="match status" value="2"/>
</dbReference>
<comment type="caution">
    <text evidence="5">The sequence shown here is derived from an EMBL/GenBank/DDBJ whole genome shotgun (WGS) entry which is preliminary data.</text>
</comment>
<keyword evidence="3" id="KW-0808">Transferase</keyword>
<dbReference type="PANTHER" id="PTHR11986:SF79">
    <property type="entry name" value="ACETYLORNITHINE AMINOTRANSFERASE, MITOCHONDRIAL"/>
    <property type="match status" value="1"/>
</dbReference>
<sequence>MSYNKYARPGLSKLMRLLRIDKFYYKGIADYLYYKPAGGEEDVQVVDFVGGYGSLLLGHNHPAMKAYIHELLDSGLPVHTQLSEKYHTGLLCEKISELVNPDEKYITTLTNSGAESVEAAIKHIRLKKRKALNKITDDITIRFNYVSSLWESRYSMILNHKGTVYKSFDDFKHAVMQENDGKISRLVPCVLSVKGAFHGKTMGALKVTYNNDFKDLFLFDAEKYDAGFFDGDITEVQQMLDANVITLYIPRVSYDGNVVTEEVLFNACLGVIVEPILGEGGVREISPDFLRAVQCACAERKIPLIVDEIQTGMFRTGHFLYSRSIGVNADYYLLGKSMGGGFAKIGAVVINGKEYDEDFGLLHSSTFAEDEFTSAVALRGMALMATLAGSIMEKGAFIKEELKKLQAAFPGVLDSVSGVGLMIGVKFRNFDNSACYPLQFLSRSRRFNYLVSGYLLNTHHIRVGATLSESFTLRIQPSAYISNDDIGRLLKGLTSVCEILANEDIYHLINFLLPEKYRNLRPIQKFENGSIAVQDTGAVNRVAFLAHYIDTENVYKSDYSLSVLPKHVIEDFLEDVVDIKSYILTGSQIIESPTGDKVEILFAALPFTSTMARTALKNGSLPAYSEICHLAIKQLRKKHNVSLVGLGQYTSILTRNGTSIPEKNICLTTGNSFTVYIGIQSIIEKIKQRKEEGLMRECVIGILGAAGNISSVYAKMSASFASRIFLKGSDTTAGLARVERSARELTKYIIQLLLRATHPGALSPLECVIKESRFYNQVEQGLINIDTANPFLALEDELQEHNPIKIFSDLTTLKQCNIVFVATNDPHPFIGVEHLSPNTLVYDVSVPMNVKEELIDNDQNIEVFFGGIVKLPDNSKLPLKGFPLEDGTAYACISETILLGLEQSWVNFSYGNITVDQVRKIGDIGKKHQFEFCDVKRVNIS</sequence>
<dbReference type="Proteomes" id="UP000676386">
    <property type="component" value="Unassembled WGS sequence"/>
</dbReference>
<name>A0ABS5J987_9BACT</name>
<keyword evidence="2 5" id="KW-0032">Aminotransferase</keyword>
<dbReference type="SUPFAM" id="SSF53383">
    <property type="entry name" value="PLP-dependent transferases"/>
    <property type="match status" value="1"/>
</dbReference>
<accession>A0ABS5J987</accession>
<dbReference type="PANTHER" id="PTHR11986">
    <property type="entry name" value="AMINOTRANSFERASE CLASS III"/>
    <property type="match status" value="1"/>
</dbReference>
<evidence type="ECO:0000313" key="5">
    <source>
        <dbReference type="EMBL" id="MBS0031774.1"/>
    </source>
</evidence>
<organism evidence="5 6">
    <name type="scientific">Chitinophaga hostae</name>
    <dbReference type="NCBI Taxonomy" id="2831022"/>
    <lineage>
        <taxon>Bacteria</taxon>
        <taxon>Pseudomonadati</taxon>
        <taxon>Bacteroidota</taxon>
        <taxon>Chitinophagia</taxon>
        <taxon>Chitinophagales</taxon>
        <taxon>Chitinophagaceae</taxon>
        <taxon>Chitinophaga</taxon>
    </lineage>
</organism>
<keyword evidence="6" id="KW-1185">Reference proteome</keyword>
<gene>
    <name evidence="5" type="ORF">KE626_30865</name>
</gene>
<dbReference type="GO" id="GO:0008483">
    <property type="term" value="F:transaminase activity"/>
    <property type="evidence" value="ECO:0007669"/>
    <property type="project" value="UniProtKB-KW"/>
</dbReference>
<evidence type="ECO:0000256" key="3">
    <source>
        <dbReference type="ARBA" id="ARBA00022679"/>
    </source>
</evidence>
<dbReference type="EMBL" id="JAGTXB010000025">
    <property type="protein sequence ID" value="MBS0031774.1"/>
    <property type="molecule type" value="Genomic_DNA"/>
</dbReference>
<dbReference type="InterPro" id="IPR015424">
    <property type="entry name" value="PyrdxlP-dep_Trfase"/>
</dbReference>
<dbReference type="InterPro" id="IPR015422">
    <property type="entry name" value="PyrdxlP-dep_Trfase_small"/>
</dbReference>
<dbReference type="RefSeq" id="WP_211976936.1">
    <property type="nucleotide sequence ID" value="NZ_CBFHAM010000012.1"/>
</dbReference>
<dbReference type="InterPro" id="IPR050103">
    <property type="entry name" value="Class-III_PLP-dep_AT"/>
</dbReference>
<dbReference type="Pfam" id="PF00202">
    <property type="entry name" value="Aminotran_3"/>
    <property type="match status" value="1"/>
</dbReference>
<dbReference type="Gene3D" id="3.90.1150.10">
    <property type="entry name" value="Aspartate Aminotransferase, domain 1"/>
    <property type="match status" value="2"/>
</dbReference>
<evidence type="ECO:0000313" key="6">
    <source>
        <dbReference type="Proteomes" id="UP000676386"/>
    </source>
</evidence>
<dbReference type="InterPro" id="IPR015421">
    <property type="entry name" value="PyrdxlP-dep_Trfase_major"/>
</dbReference>
<evidence type="ECO:0000256" key="1">
    <source>
        <dbReference type="ARBA" id="ARBA00001933"/>
    </source>
</evidence>
<dbReference type="Gene3D" id="3.40.50.720">
    <property type="entry name" value="NAD(P)-binding Rossmann-like Domain"/>
    <property type="match status" value="1"/>
</dbReference>
<proteinExistence type="predicted"/>
<dbReference type="InterPro" id="IPR005814">
    <property type="entry name" value="Aminotrans_3"/>
</dbReference>
<reference evidence="5 6" key="1">
    <citation type="submission" date="2021-04" db="EMBL/GenBank/DDBJ databases">
        <title>Chitinophaga sp. nov., isolated from the rhizosphere soil.</title>
        <authorList>
            <person name="He S."/>
        </authorList>
    </citation>
    <scope>NUCLEOTIDE SEQUENCE [LARGE SCALE GENOMIC DNA]</scope>
    <source>
        <strain evidence="5 6">2R12</strain>
    </source>
</reference>
<comment type="cofactor">
    <cofactor evidence="1">
        <name>pyridoxal 5'-phosphate</name>
        <dbReference type="ChEBI" id="CHEBI:597326"/>
    </cofactor>
</comment>
<evidence type="ECO:0000256" key="2">
    <source>
        <dbReference type="ARBA" id="ARBA00022576"/>
    </source>
</evidence>
<protein>
    <submittedName>
        <fullName evidence="5">Aminotransferase class III-fold pyridoxal phosphate-dependent enzyme</fullName>
    </submittedName>
</protein>